<keyword evidence="2" id="KW-1185">Reference proteome</keyword>
<protein>
    <recommendedName>
        <fullName evidence="3">HEAT repeat domain-containing protein</fullName>
    </recommendedName>
</protein>
<evidence type="ECO:0000313" key="1">
    <source>
        <dbReference type="EMBL" id="RDH42955.1"/>
    </source>
</evidence>
<gene>
    <name evidence="1" type="ORF">B9G39_05530</name>
</gene>
<name>A0A4P9VIB3_9GAMM</name>
<comment type="caution">
    <text evidence="1">The sequence shown here is derived from an EMBL/GenBank/DDBJ whole genome shotgun (WGS) entry which is preliminary data.</text>
</comment>
<evidence type="ECO:0000313" key="2">
    <source>
        <dbReference type="Proteomes" id="UP000257039"/>
    </source>
</evidence>
<proteinExistence type="predicted"/>
<dbReference type="EMBL" id="NDXW01000001">
    <property type="protein sequence ID" value="RDH42955.1"/>
    <property type="molecule type" value="Genomic_DNA"/>
</dbReference>
<organism evidence="1 2">
    <name type="scientific">Zooshikella ganghwensis</name>
    <dbReference type="NCBI Taxonomy" id="202772"/>
    <lineage>
        <taxon>Bacteria</taxon>
        <taxon>Pseudomonadati</taxon>
        <taxon>Pseudomonadota</taxon>
        <taxon>Gammaproteobacteria</taxon>
        <taxon>Oceanospirillales</taxon>
        <taxon>Zooshikellaceae</taxon>
        <taxon>Zooshikella</taxon>
    </lineage>
</organism>
<evidence type="ECO:0008006" key="3">
    <source>
        <dbReference type="Google" id="ProtNLM"/>
    </source>
</evidence>
<dbReference type="Proteomes" id="UP000257039">
    <property type="component" value="Unassembled WGS sequence"/>
</dbReference>
<accession>A0A4P9VIB3</accession>
<reference evidence="1 2" key="1">
    <citation type="submission" date="2017-04" db="EMBL/GenBank/DDBJ databases">
        <title>Draft genome sequence of Zooshikella ganghwensis VG4 isolated from Red Sea sediments.</title>
        <authorList>
            <person name="Rehman Z."/>
            <person name="Alam I."/>
            <person name="Kamau A."/>
            <person name="Bajic V."/>
            <person name="Leiknes T."/>
        </authorList>
    </citation>
    <scope>NUCLEOTIDE SEQUENCE [LARGE SCALE GENOMIC DNA]</scope>
    <source>
        <strain evidence="1 2">VG4</strain>
    </source>
</reference>
<dbReference type="RefSeq" id="WP_027709260.1">
    <property type="nucleotide sequence ID" value="NZ_JAEVHG010000002.1"/>
</dbReference>
<sequence>MEHSELLNTFKAIIGNSYSGWHDENMYAAARFLQNLSPEDRNFLANTILNKPKYWQERIAKVMHQATYNERITILTRLLHSQYLDVALIAASALEKAHAVLEEDEKKRVAEILSGLHLHPHHMGYYTQLEGFLERLERA</sequence>
<dbReference type="AlphaFoldDB" id="A0A4P9VIB3"/>